<dbReference type="EMBL" id="CAJEWN010000271">
    <property type="protein sequence ID" value="CAD2176261.1"/>
    <property type="molecule type" value="Genomic_DNA"/>
</dbReference>
<dbReference type="InterPro" id="IPR011011">
    <property type="entry name" value="Znf_FYVE_PHD"/>
</dbReference>
<dbReference type="SMART" id="SM00317">
    <property type="entry name" value="SET"/>
    <property type="match status" value="1"/>
</dbReference>
<dbReference type="SMART" id="SM00541">
    <property type="entry name" value="FYRN"/>
    <property type="match status" value="1"/>
</dbReference>
<keyword evidence="3" id="KW-0489">Methyltransferase</keyword>
<feature type="domain" description="PHD-type" evidence="20">
    <location>
        <begin position="1882"/>
        <end position="1993"/>
    </location>
</feature>
<keyword evidence="7" id="KW-0677">Repeat</keyword>
<evidence type="ECO:0000256" key="3">
    <source>
        <dbReference type="ARBA" id="ARBA00022603"/>
    </source>
</evidence>
<dbReference type="GO" id="GO:0008270">
    <property type="term" value="F:zinc ion binding"/>
    <property type="evidence" value="ECO:0007669"/>
    <property type="project" value="UniProtKB-KW"/>
</dbReference>
<dbReference type="PROSITE" id="PS51542">
    <property type="entry name" value="FYRN"/>
    <property type="match status" value="1"/>
</dbReference>
<feature type="compositionally biased region" description="Polar residues" evidence="16">
    <location>
        <begin position="322"/>
        <end position="341"/>
    </location>
</feature>
<keyword evidence="4" id="KW-0808">Transferase</keyword>
<feature type="region of interest" description="Disordered" evidence="16">
    <location>
        <begin position="1659"/>
        <end position="1687"/>
    </location>
</feature>
<evidence type="ECO:0000259" key="19">
    <source>
        <dbReference type="PROSITE" id="PS50868"/>
    </source>
</evidence>
<evidence type="ECO:0000256" key="15">
    <source>
        <dbReference type="SAM" id="Coils"/>
    </source>
</evidence>
<dbReference type="Gene3D" id="1.10.30.10">
    <property type="entry name" value="High mobility group box domain"/>
    <property type="match status" value="1"/>
</dbReference>
<dbReference type="SUPFAM" id="SSF57903">
    <property type="entry name" value="FYVE/PHD zinc finger"/>
    <property type="match status" value="4"/>
</dbReference>
<evidence type="ECO:0000256" key="9">
    <source>
        <dbReference type="ARBA" id="ARBA00022833"/>
    </source>
</evidence>
<dbReference type="GO" id="GO:0045944">
    <property type="term" value="P:positive regulation of transcription by RNA polymerase II"/>
    <property type="evidence" value="ECO:0007669"/>
    <property type="project" value="TreeGrafter"/>
</dbReference>
<feature type="region of interest" description="Disordered" evidence="16">
    <location>
        <begin position="1"/>
        <end position="29"/>
    </location>
</feature>
<dbReference type="PROSITE" id="PS50868">
    <property type="entry name" value="POST_SET"/>
    <property type="match status" value="1"/>
</dbReference>
<dbReference type="Pfam" id="PF00856">
    <property type="entry name" value="SET"/>
    <property type="match status" value="1"/>
</dbReference>
<keyword evidence="12" id="KW-0804">Transcription</keyword>
<evidence type="ECO:0000256" key="5">
    <source>
        <dbReference type="ARBA" id="ARBA00022691"/>
    </source>
</evidence>
<feature type="compositionally biased region" description="Polar residues" evidence="16">
    <location>
        <begin position="1178"/>
        <end position="1194"/>
    </location>
</feature>
<keyword evidence="6" id="KW-0479">Metal-binding</keyword>
<dbReference type="PANTHER" id="PTHR45888:SF6">
    <property type="entry name" value="HL01030P-RELATED"/>
    <property type="match status" value="1"/>
</dbReference>
<dbReference type="GO" id="GO:0044666">
    <property type="term" value="C:MLL3/4 complex"/>
    <property type="evidence" value="ECO:0007669"/>
    <property type="project" value="TreeGrafter"/>
</dbReference>
<evidence type="ECO:0000256" key="14">
    <source>
        <dbReference type="PROSITE-ProRule" id="PRU00146"/>
    </source>
</evidence>
<dbReference type="SUPFAM" id="SSF47095">
    <property type="entry name" value="HMG-box"/>
    <property type="match status" value="1"/>
</dbReference>
<keyword evidence="15" id="KW-0175">Coiled coil</keyword>
<keyword evidence="5" id="KW-0949">S-adenosyl-L-methionine</keyword>
<feature type="domain" description="SET" evidence="18">
    <location>
        <begin position="2302"/>
        <end position="2418"/>
    </location>
</feature>
<evidence type="ECO:0000256" key="7">
    <source>
        <dbReference type="ARBA" id="ARBA00022737"/>
    </source>
</evidence>
<name>A0A6V7VQ24_MELEN</name>
<dbReference type="GO" id="GO:0042800">
    <property type="term" value="F:histone H3K4 methyltransferase activity"/>
    <property type="evidence" value="ECO:0007669"/>
    <property type="project" value="TreeGrafter"/>
</dbReference>
<dbReference type="InterPro" id="IPR019787">
    <property type="entry name" value="Znf_PHD-finger"/>
</dbReference>
<dbReference type="InterPro" id="IPR001965">
    <property type="entry name" value="Znf_PHD"/>
</dbReference>
<dbReference type="InterPro" id="IPR003616">
    <property type="entry name" value="Post-SET_dom"/>
</dbReference>
<dbReference type="SUPFAM" id="SSF82199">
    <property type="entry name" value="SET domain"/>
    <property type="match status" value="1"/>
</dbReference>
<feature type="domain" description="PHD-type" evidence="17">
    <location>
        <begin position="385"/>
        <end position="440"/>
    </location>
</feature>
<evidence type="ECO:0000256" key="11">
    <source>
        <dbReference type="ARBA" id="ARBA00023015"/>
    </source>
</evidence>
<dbReference type="Gene3D" id="2.170.270.10">
    <property type="entry name" value="SET domain"/>
    <property type="match status" value="1"/>
</dbReference>
<feature type="compositionally biased region" description="Polar residues" evidence="16">
    <location>
        <begin position="9"/>
        <end position="26"/>
    </location>
</feature>
<feature type="region of interest" description="Disordered" evidence="16">
    <location>
        <begin position="189"/>
        <end position="271"/>
    </location>
</feature>
<feature type="domain" description="PHD-type" evidence="17">
    <location>
        <begin position="511"/>
        <end position="575"/>
    </location>
</feature>
<dbReference type="OrthoDB" id="308383at2759"/>
<evidence type="ECO:0000256" key="8">
    <source>
        <dbReference type="ARBA" id="ARBA00022771"/>
    </source>
</evidence>
<dbReference type="SMART" id="SM00542">
    <property type="entry name" value="FYRC"/>
    <property type="match status" value="1"/>
</dbReference>
<protein>
    <submittedName>
        <fullName evidence="21">Uncharacterized protein</fullName>
    </submittedName>
</protein>
<evidence type="ECO:0000259" key="20">
    <source>
        <dbReference type="PROSITE" id="PS51805"/>
    </source>
</evidence>
<dbReference type="SMART" id="SM00249">
    <property type="entry name" value="PHD"/>
    <property type="match status" value="5"/>
</dbReference>
<dbReference type="Gene3D" id="3.30.40.10">
    <property type="entry name" value="Zinc/RING finger domain, C3HC4 (zinc finger)"/>
    <property type="match status" value="3"/>
</dbReference>
<dbReference type="Pfam" id="PF00628">
    <property type="entry name" value="PHD"/>
    <property type="match status" value="1"/>
</dbReference>
<evidence type="ECO:0000256" key="16">
    <source>
        <dbReference type="SAM" id="MobiDB-lite"/>
    </source>
</evidence>
<evidence type="ECO:0000256" key="12">
    <source>
        <dbReference type="ARBA" id="ARBA00023163"/>
    </source>
</evidence>
<dbReference type="Gene3D" id="3.30.160.360">
    <property type="match status" value="1"/>
</dbReference>
<keyword evidence="10" id="KW-0156">Chromatin regulator</keyword>
<evidence type="ECO:0000256" key="13">
    <source>
        <dbReference type="ARBA" id="ARBA00023242"/>
    </source>
</evidence>
<dbReference type="GO" id="GO:0003713">
    <property type="term" value="F:transcription coactivator activity"/>
    <property type="evidence" value="ECO:0007669"/>
    <property type="project" value="TreeGrafter"/>
</dbReference>
<evidence type="ECO:0000256" key="4">
    <source>
        <dbReference type="ARBA" id="ARBA00022679"/>
    </source>
</evidence>
<feature type="domain" description="Post-SET" evidence="19">
    <location>
        <begin position="2426"/>
        <end position="2442"/>
    </location>
</feature>
<dbReference type="CDD" id="cd15513">
    <property type="entry name" value="PHD5_KMT2C_like"/>
    <property type="match status" value="1"/>
</dbReference>
<keyword evidence="9" id="KW-0862">Zinc</keyword>
<feature type="domain" description="PHD-type" evidence="17">
    <location>
        <begin position="437"/>
        <end position="487"/>
    </location>
</feature>
<accession>A0A6V7VQ24</accession>
<feature type="compositionally biased region" description="Pro residues" evidence="16">
    <location>
        <begin position="1662"/>
        <end position="1671"/>
    </location>
</feature>
<dbReference type="GO" id="GO:0032259">
    <property type="term" value="P:methylation"/>
    <property type="evidence" value="ECO:0007669"/>
    <property type="project" value="UniProtKB-KW"/>
</dbReference>
<evidence type="ECO:0000256" key="6">
    <source>
        <dbReference type="ARBA" id="ARBA00022723"/>
    </source>
</evidence>
<sequence length="2442" mass="275148">MDDEDMTDELTQQQTTKKPCSTLSNQNKKRNRIDQFAAILASRTKSTDTSSQKLQPFPNKLTEQATSGNSLKCSICKLSIQNDKIKEARKCSSCMKFVHFACDNEMETFGTYRCVPCRKGPLVGGDEMLSCTMLPGSSFGDFSDDELGGVPTSSKKLENFLQQTTNNPSTLNKSSSQQSTSEKIIVDQYSNVSTPQDPSPSTTSNSIRGSETPTPQPDEIYSDNDEYQPPSSNRRVESTSRGMRGKSSSYTSEYSRHTPMKTRSGGKPPVVSYISKFSETYVEAPEKKISGKKGRGKGAKGNGRGRRNTTGGGGRGGKLVSMYTTALTNSSNKLNSQQQKNVSEDGGKNGGGNSSTKNLGELKRDDYIRTAIVTSVGDKFMIEYPNLCLICGSIGKGLEGTMISCMACAQSFHTYCVSIHEKLSMTIIKRGWRCLGCTVCEGCGSGDDESNLLLCDECDISYHTYCLDPPLDCIPLGSWRCKWCSACIKCNNQIKTSKGKLPTTEYLQRCEGYCEICYSMKKCPKCLCFYEIGDLMIKCQRCLKWFHGRCEGHGSEESAENAADNAFRCSFCRPQSFFDALNIPVVVDNVMVSKSMAEQLNGGLNNFRRLGFIGSGINENIKSLTEQDDELTEENQQHFREQFSPSSILSMRGGRGGGVCSTNNSIYMRGGIGPGRRVLKLGVGGFTVRHTKSTAGGGINSRSLSFGGSSAGFSPQLEDEQGQIEDDKSLAMLNTGVTLGGKPRMRRPRKSRRPQLEDAYPANIQESFFGVAAVESRLLSEQNVEEPLLVEYNKISSNVFDAGKIGTELSEHSAELLRNEQEMDMLDDIPLVDDIGLDMESLDFTDLLVNEEEDVAISSAIAAENIDSLDGFNAGSSSSLLTNNAVEICSPPSASTIRTQSRMQQNNSIESCVTQNTSNIYQTVKESTPKLIEYQRLSAGALAVERWEEDEPLGDKATKAAVLYSNIQHPNLKEKFPLWSDRVRQINKIWRELNPEKRQEFVELARKNRLNCPTPRRRSRRVVINPATQQQQSLEHNTSEISQTGDTSIKIKEEGSLDVAFREELSMTDQLSNQSTGGSYSYSNTTFIGLDKTLEDKQQQHPIQQQSSSIDSQQLYFDEQGLKLKEELRIEEEKIEKMKKTKRALAAKQRLLIKRQQAQQQEGIGGGVGGSGGGTGGACSSTTTIPSSPQLSSEELTALPLPPRRGTCDLVEVEANLSATKNCIQEQQKLVDAGRQKLKMYLGKQQQQMKSMLINKQLEQQHQIFLPPSTSSPQYYSKYLIQQQSSSTSINNLYDIEGQQYFNKNSGSFDQSLSASFQPIKPTRGRKRKKPPHEHIRSQILGKIVYSTLQTQEDRDVYDVIDGLVHTVSSNFNSANKAADALFIKRILFSHQQQEQTLNLATRTSRDGGESCRGKKRSLNKQNKCVEPTTEVKNDFMRCQDRIKEALDSLPPLITTLEQYKEYDRHILKYPNQIGMPDNPGYAEFSNKNVKVGEYKLDFMPDFYDELETNRGDFIEEEFFFAPTMDEICQFVDLDMLESFDDDSLSTIPSDSFEIKFGTDFADKIREMSFIDWTNLSIENIADKGKLVRSALLPGGSGPEVEVPIDPHWSRFEKEEVNPLEREVEVIIDYDPTITLREDMLKKLQKLLGIGEISAVELETPPQTPASPPPQQTQLTTNSNNLLSGNVENTTRNVNLNEKNSSLKICKKCGNVLTPEKRPIEEFAVNLGLSNEKSAIITFCSMPCYFTFLADKRIPLTVELLGMAERCVNEETLEILRQASVDNFAKKINNGGGEGGVNQQLSEENCGELLDLNLPRELRLKCSELTTLIQAEKDKKEKNLMNKKIFKWRGHGWTRCDVELINSFNKQQEEIKKYEILRNEDTRFCAFCGEFGDGDQELTGRLLNLDANEWVHVNCALWSAEVHVTEEGALINVDVALRKAQKVDCKICNKKGASIRCYKLDCINKDFAFHLRCAKKCNGHFLKDKTFFCPNHEIRQDFLIAHFDALKRIFIQREENSLLSKIFNHSYSTEMLMRVGSLIFHKIGQLLPEQLKAFTTSDYIFPIGYKVTRIFWSISEIYENDKMFYECLITENEGKPNFIVKILSKNKEEQKKYFGEEPTKSWEEIQELICKLRENTKGKNLRFFPKQLSGEVLFGFAEPAISKMLESLPGIDQIYTYTFKHGGTPLMDLPLAENPSGCARCEPCFRTLVKRKHKPIISNSPNKMDEKISYSSDSVVSREGRARSSTSQRYFNLSKIDEETRKAYKTSGINERMLQSLYFRNCNEQHTLLITQYREMKKEWKENIYLARSKIQGLGLYAKRDLDMNQMIIEYLGEMIRNEVCEMRQKRYIEQNRGEYMFRIDVDWVVDATMAGGLARYINHSCDPNCGTKILTINDESKIVIFANRPIKAGEELTYDYQFEIEETNKKIPCLCSAPNCARWMN</sequence>
<dbReference type="InterPro" id="IPR034732">
    <property type="entry name" value="EPHD"/>
</dbReference>
<evidence type="ECO:0000256" key="2">
    <source>
        <dbReference type="ARBA" id="ARBA00022553"/>
    </source>
</evidence>
<feature type="compositionally biased region" description="Basic residues" evidence="16">
    <location>
        <begin position="290"/>
        <end position="307"/>
    </location>
</feature>
<dbReference type="PROSITE" id="PS51543">
    <property type="entry name" value="FYRC"/>
    <property type="match status" value="1"/>
</dbReference>
<dbReference type="InterPro" id="IPR036910">
    <property type="entry name" value="HMG_box_dom_sf"/>
</dbReference>
<dbReference type="InterPro" id="IPR001214">
    <property type="entry name" value="SET_dom"/>
</dbReference>
<comment type="subcellular location">
    <subcellularLocation>
        <location evidence="1">Nucleus</location>
    </subcellularLocation>
</comment>
<dbReference type="PROSITE" id="PS51805">
    <property type="entry name" value="EPHD"/>
    <property type="match status" value="1"/>
</dbReference>
<feature type="region of interest" description="Disordered" evidence="16">
    <location>
        <begin position="1028"/>
        <end position="1047"/>
    </location>
</feature>
<feature type="compositionally biased region" description="Low complexity" evidence="16">
    <location>
        <begin position="193"/>
        <end position="206"/>
    </location>
</feature>
<dbReference type="PANTHER" id="PTHR45888">
    <property type="entry name" value="HL01030P-RELATED"/>
    <property type="match status" value="1"/>
</dbReference>
<feature type="compositionally biased region" description="Low complexity" evidence="16">
    <location>
        <begin position="1672"/>
        <end position="1684"/>
    </location>
</feature>
<evidence type="ECO:0000259" key="18">
    <source>
        <dbReference type="PROSITE" id="PS50280"/>
    </source>
</evidence>
<proteinExistence type="predicted"/>
<keyword evidence="2" id="KW-0597">Phosphoprotein</keyword>
<feature type="region of interest" description="Disordered" evidence="16">
    <location>
        <begin position="1159"/>
        <end position="1194"/>
    </location>
</feature>
<gene>
    <name evidence="21" type="ORF">MENT_LOCUS28051</name>
</gene>
<dbReference type="FunFam" id="3.30.40.10:FF:000002">
    <property type="entry name" value="Histone-lysine N-methyltransferase"/>
    <property type="match status" value="1"/>
</dbReference>
<dbReference type="PROSITE" id="PS50016">
    <property type="entry name" value="ZF_PHD_2"/>
    <property type="match status" value="3"/>
</dbReference>
<reference evidence="21 22" key="1">
    <citation type="submission" date="2020-08" db="EMBL/GenBank/DDBJ databases">
        <authorList>
            <person name="Koutsovoulos G."/>
            <person name="Danchin GJ E."/>
        </authorList>
    </citation>
    <scope>NUCLEOTIDE SEQUENCE [LARGE SCALE GENOMIC DNA]</scope>
</reference>
<dbReference type="Pfam" id="PF13832">
    <property type="entry name" value="zf-HC5HC2H_2"/>
    <property type="match status" value="1"/>
</dbReference>
<evidence type="ECO:0000313" key="21">
    <source>
        <dbReference type="EMBL" id="CAD2176261.1"/>
    </source>
</evidence>
<dbReference type="InterPro" id="IPR013083">
    <property type="entry name" value="Znf_RING/FYVE/PHD"/>
</dbReference>
<evidence type="ECO:0000256" key="10">
    <source>
        <dbReference type="ARBA" id="ARBA00022853"/>
    </source>
</evidence>
<evidence type="ECO:0000259" key="17">
    <source>
        <dbReference type="PROSITE" id="PS50016"/>
    </source>
</evidence>
<keyword evidence="13" id="KW-0539">Nucleus</keyword>
<dbReference type="Proteomes" id="UP000580250">
    <property type="component" value="Unassembled WGS sequence"/>
</dbReference>
<dbReference type="PROSITE" id="PS50280">
    <property type="entry name" value="SET"/>
    <property type="match status" value="1"/>
</dbReference>
<dbReference type="GO" id="GO:0005700">
    <property type="term" value="C:polytene chromosome"/>
    <property type="evidence" value="ECO:0007669"/>
    <property type="project" value="UniProtKB-ARBA"/>
</dbReference>
<keyword evidence="11" id="KW-0805">Transcription regulation</keyword>
<dbReference type="InterPro" id="IPR003888">
    <property type="entry name" value="FYrich_N"/>
</dbReference>
<dbReference type="Pfam" id="PF05965">
    <property type="entry name" value="FYRC"/>
    <property type="match status" value="1"/>
</dbReference>
<dbReference type="PROSITE" id="PS01359">
    <property type="entry name" value="ZF_PHD_1"/>
    <property type="match status" value="1"/>
</dbReference>
<keyword evidence="8 14" id="KW-0863">Zinc-finger</keyword>
<evidence type="ECO:0000256" key="1">
    <source>
        <dbReference type="ARBA" id="ARBA00004123"/>
    </source>
</evidence>
<organism evidence="21 22">
    <name type="scientific">Meloidogyne enterolobii</name>
    <name type="common">Root-knot nematode worm</name>
    <name type="synonym">Meloidogyne mayaguensis</name>
    <dbReference type="NCBI Taxonomy" id="390850"/>
    <lineage>
        <taxon>Eukaryota</taxon>
        <taxon>Metazoa</taxon>
        <taxon>Ecdysozoa</taxon>
        <taxon>Nematoda</taxon>
        <taxon>Chromadorea</taxon>
        <taxon>Rhabditida</taxon>
        <taxon>Tylenchina</taxon>
        <taxon>Tylenchomorpha</taxon>
        <taxon>Tylenchoidea</taxon>
        <taxon>Meloidogynidae</taxon>
        <taxon>Meloidogyninae</taxon>
        <taxon>Meloidogyne</taxon>
    </lineage>
</organism>
<dbReference type="Pfam" id="PF05964">
    <property type="entry name" value="FYRN"/>
    <property type="match status" value="1"/>
</dbReference>
<feature type="compositionally biased region" description="Gly residues" evidence="16">
    <location>
        <begin position="1163"/>
        <end position="1177"/>
    </location>
</feature>
<feature type="coiled-coil region" evidence="15">
    <location>
        <begin position="1121"/>
        <end position="1148"/>
    </location>
</feature>
<dbReference type="InterPro" id="IPR019786">
    <property type="entry name" value="Zinc_finger_PHD-type_CS"/>
</dbReference>
<feature type="region of interest" description="Disordered" evidence="16">
    <location>
        <begin position="286"/>
        <end position="359"/>
    </location>
</feature>
<dbReference type="InterPro" id="IPR046341">
    <property type="entry name" value="SET_dom_sf"/>
</dbReference>
<comment type="caution">
    <text evidence="21">The sequence shown here is derived from an EMBL/GenBank/DDBJ whole genome shotgun (WGS) entry which is preliminary data.</text>
</comment>
<evidence type="ECO:0000313" key="22">
    <source>
        <dbReference type="Proteomes" id="UP000580250"/>
    </source>
</evidence>
<dbReference type="InterPro" id="IPR003889">
    <property type="entry name" value="FYrich_C"/>
</dbReference>